<name>A0A542EJC7_9MICO</name>
<protein>
    <recommendedName>
        <fullName evidence="2">Ribosome hibernation promoting factor</fullName>
        <shortName evidence="2">HPF</shortName>
    </recommendedName>
</protein>
<accession>A0A542EJC7</accession>
<dbReference type="SUPFAM" id="SSF69754">
    <property type="entry name" value="Ribosome binding protein Y (YfiA homologue)"/>
    <property type="match status" value="1"/>
</dbReference>
<comment type="subcellular location">
    <subcellularLocation>
        <location evidence="2">Cytoplasm</location>
    </subcellularLocation>
</comment>
<keyword evidence="1 2" id="KW-0810">Translation regulation</keyword>
<evidence type="ECO:0000313" key="6">
    <source>
        <dbReference type="Proteomes" id="UP000320806"/>
    </source>
</evidence>
<feature type="domain" description="Sigma 54 modulation/S30EA ribosomal protein C-terminal" evidence="4">
    <location>
        <begin position="154"/>
        <end position="202"/>
    </location>
</feature>
<evidence type="ECO:0000256" key="3">
    <source>
        <dbReference type="SAM" id="MobiDB-lite"/>
    </source>
</evidence>
<dbReference type="EMBL" id="VFMO01000001">
    <property type="protein sequence ID" value="TQJ15447.1"/>
    <property type="molecule type" value="Genomic_DNA"/>
</dbReference>
<dbReference type="NCBIfam" id="TIGR00741">
    <property type="entry name" value="yfiA"/>
    <property type="match status" value="1"/>
</dbReference>
<feature type="compositionally biased region" description="Basic residues" evidence="3">
    <location>
        <begin position="92"/>
        <end position="109"/>
    </location>
</feature>
<comment type="subunit">
    <text evidence="2">Interacts with 100S ribosomes.</text>
</comment>
<dbReference type="GO" id="GO:0022627">
    <property type="term" value="C:cytosolic small ribosomal subunit"/>
    <property type="evidence" value="ECO:0007669"/>
    <property type="project" value="TreeGrafter"/>
</dbReference>
<dbReference type="Pfam" id="PF16321">
    <property type="entry name" value="Ribosom_S30AE_C"/>
    <property type="match status" value="1"/>
</dbReference>
<keyword evidence="2" id="KW-0963">Cytoplasm</keyword>
<evidence type="ECO:0000256" key="1">
    <source>
        <dbReference type="ARBA" id="ARBA00022845"/>
    </source>
</evidence>
<dbReference type="GO" id="GO:0045900">
    <property type="term" value="P:negative regulation of translational elongation"/>
    <property type="evidence" value="ECO:0007669"/>
    <property type="project" value="TreeGrafter"/>
</dbReference>
<dbReference type="InterPro" id="IPR034694">
    <property type="entry name" value="HPF_long/plastid"/>
</dbReference>
<comment type="similarity">
    <text evidence="2">Belongs to the HPF/YfiA ribosome-associated protein family. Long HPF subfamily.</text>
</comment>
<organism evidence="5 6">
    <name type="scientific">Yimella lutea</name>
    <dbReference type="NCBI Taxonomy" id="587872"/>
    <lineage>
        <taxon>Bacteria</taxon>
        <taxon>Bacillati</taxon>
        <taxon>Actinomycetota</taxon>
        <taxon>Actinomycetes</taxon>
        <taxon>Micrococcales</taxon>
        <taxon>Dermacoccaceae</taxon>
        <taxon>Yimella</taxon>
    </lineage>
</organism>
<dbReference type="OrthoDB" id="9794975at2"/>
<dbReference type="GO" id="GO:0043024">
    <property type="term" value="F:ribosomal small subunit binding"/>
    <property type="evidence" value="ECO:0007669"/>
    <property type="project" value="TreeGrafter"/>
</dbReference>
<reference evidence="5 6" key="1">
    <citation type="submission" date="2019-06" db="EMBL/GenBank/DDBJ databases">
        <title>Sequencing the genomes of 1000 actinobacteria strains.</title>
        <authorList>
            <person name="Klenk H.-P."/>
        </authorList>
    </citation>
    <scope>NUCLEOTIDE SEQUENCE [LARGE SCALE GENOMIC DNA]</scope>
    <source>
        <strain evidence="5 6">DSM 19828</strain>
    </source>
</reference>
<dbReference type="Pfam" id="PF02482">
    <property type="entry name" value="Ribosomal_S30AE"/>
    <property type="match status" value="1"/>
</dbReference>
<dbReference type="InterPro" id="IPR032528">
    <property type="entry name" value="Ribosom_S30AE_C"/>
</dbReference>
<dbReference type="InterPro" id="IPR036567">
    <property type="entry name" value="RHF-like"/>
</dbReference>
<dbReference type="InterPro" id="IPR003489">
    <property type="entry name" value="RHF/RaiA"/>
</dbReference>
<evidence type="ECO:0000256" key="2">
    <source>
        <dbReference type="HAMAP-Rule" id="MF_00839"/>
    </source>
</evidence>
<dbReference type="AlphaFoldDB" id="A0A542EJC7"/>
<dbReference type="PANTHER" id="PTHR33231:SF1">
    <property type="entry name" value="30S RIBOSOMAL PROTEIN"/>
    <property type="match status" value="1"/>
</dbReference>
<gene>
    <name evidence="2" type="primary">hpf</name>
    <name evidence="5" type="ORF">FB459_3001</name>
</gene>
<feature type="region of interest" description="Disordered" evidence="3">
    <location>
        <begin position="92"/>
        <end position="116"/>
    </location>
</feature>
<evidence type="ECO:0000313" key="5">
    <source>
        <dbReference type="EMBL" id="TQJ15447.1"/>
    </source>
</evidence>
<dbReference type="Proteomes" id="UP000320806">
    <property type="component" value="Unassembled WGS sequence"/>
</dbReference>
<sequence length="216" mass="24089">MEITVTGRHTSVPERFQRHIEEKLAKVNQLDPRVTRCEVVVSHEANPRQAKEAERVEITCFGKRAVIRAEASADDTYAALDLATTRLGERLRRQHDKRRVHRGGRKAPKSVHDATAPLADLDLSPAQGGAEQEPPVPESIAKLGGDADCPVELREKVHSTSPMTVDNALSAMEAVGHDFFFFHDVDSDKPTVVYRRRGWSYGMITLDIQEQTEQSA</sequence>
<dbReference type="Gene3D" id="3.30.160.100">
    <property type="entry name" value="Ribosome hibernation promotion factor-like"/>
    <property type="match status" value="1"/>
</dbReference>
<dbReference type="CDD" id="cd00552">
    <property type="entry name" value="RaiA"/>
    <property type="match status" value="1"/>
</dbReference>
<proteinExistence type="inferred from homology"/>
<dbReference type="InterPro" id="IPR038416">
    <property type="entry name" value="Ribosom_S30AE_C_sf"/>
</dbReference>
<dbReference type="RefSeq" id="WP_129625766.1">
    <property type="nucleotide sequence ID" value="NZ_BAABCI010000013.1"/>
</dbReference>
<dbReference type="HAMAP" id="MF_00839">
    <property type="entry name" value="HPF"/>
    <property type="match status" value="1"/>
</dbReference>
<keyword evidence="6" id="KW-1185">Reference proteome</keyword>
<dbReference type="Gene3D" id="3.30.505.50">
    <property type="entry name" value="Sigma 54 modulation/S30EA ribosomal protein, C-terminal domain"/>
    <property type="match status" value="1"/>
</dbReference>
<comment type="function">
    <text evidence="2">Required for dimerization of active 70S ribosomes into 100S ribosomes in stationary phase; 100S ribosomes are translationally inactive and sometimes present during exponential growth.</text>
</comment>
<comment type="caution">
    <text evidence="5">The sequence shown here is derived from an EMBL/GenBank/DDBJ whole genome shotgun (WGS) entry which is preliminary data.</text>
</comment>
<evidence type="ECO:0000259" key="4">
    <source>
        <dbReference type="Pfam" id="PF16321"/>
    </source>
</evidence>
<dbReference type="InterPro" id="IPR050574">
    <property type="entry name" value="HPF/YfiA_ribosome-assoc"/>
</dbReference>
<dbReference type="PANTHER" id="PTHR33231">
    <property type="entry name" value="30S RIBOSOMAL PROTEIN"/>
    <property type="match status" value="1"/>
</dbReference>